<keyword evidence="3" id="KW-0946">Virion</keyword>
<reference evidence="5 6" key="1">
    <citation type="submission" date="2023-08" db="EMBL/GenBank/DDBJ databases">
        <authorList>
            <person name="Du S."/>
            <person name="Wu Z."/>
            <person name="Wu Y."/>
            <person name="Yang M."/>
            <person name="Shao J."/>
            <person name="Liu H."/>
            <person name="Zhao Y."/>
            <person name="Zhang Z."/>
        </authorList>
    </citation>
    <scope>NUCLEOTIDE SEQUENCE [LARGE SCALE GENOMIC DNA]</scope>
</reference>
<dbReference type="Proteomes" id="UP001302325">
    <property type="component" value="Segment"/>
</dbReference>
<evidence type="ECO:0000256" key="1">
    <source>
        <dbReference type="ARBA" id="ARBA00004328"/>
    </source>
</evidence>
<dbReference type="Pfam" id="PF03906">
    <property type="entry name" value="Phage_T7_tail"/>
    <property type="match status" value="1"/>
</dbReference>
<dbReference type="InterPro" id="IPR005604">
    <property type="entry name" value="Phage_T7_tail_fibre-like_N"/>
</dbReference>
<evidence type="ECO:0000259" key="4">
    <source>
        <dbReference type="Pfam" id="PF03906"/>
    </source>
</evidence>
<gene>
    <name evidence="5" type="ORF">CRP113_gp37</name>
</gene>
<evidence type="ECO:0000313" key="5">
    <source>
        <dbReference type="EMBL" id="WMM95854.1"/>
    </source>
</evidence>
<dbReference type="GO" id="GO:0098015">
    <property type="term" value="C:virus tail"/>
    <property type="evidence" value="ECO:0007669"/>
    <property type="project" value="UniProtKB-KW"/>
</dbReference>
<name>A0AAX3ZX79_9CAUD</name>
<evidence type="ECO:0000313" key="6">
    <source>
        <dbReference type="Proteomes" id="UP001302325"/>
    </source>
</evidence>
<evidence type="ECO:0000256" key="3">
    <source>
        <dbReference type="ARBA" id="ARBA00022844"/>
    </source>
</evidence>
<protein>
    <submittedName>
        <fullName evidence="5">Tail fiber protein</fullName>
    </submittedName>
</protein>
<comment type="subcellular location">
    <subcellularLocation>
        <location evidence="1">Virion</location>
    </subcellularLocation>
</comment>
<keyword evidence="6" id="KW-1185">Reference proteome</keyword>
<proteinExistence type="predicted"/>
<accession>A0AAX3ZX79</accession>
<sequence>MAVSIVTYTGDGSTTQYVITFEYISRDDVVVTIDGVAATFSFVNDTTVEFSSAPAVDSTIVIKRGTPSAPLVDFTDGSTLFETDLDLAHQQSRYLAEEARDIAEDAKATVDANIDDVLTVASIATDVTKVAAIDSNVTTVANNNTNVTTVAGIDSDVTTVSGISANVTSVANNNADVSTTAANITNVNTVAGIDANVTTVAGISGNVTTVANNDANVTTVATNDANITTVAGISGNVTTVANNDANVTAVAGNATDISTVAGINTAVSTVATNNANVTTTATNIADVNTVAGNITNVNNVGNINSAVSTVAGISTQVQTVAADGADIGTVAGNISNVNAVAFNSTNINAVASNATNINAVAADASDIGTVATDIADVNTVAGISGNVTTVAGISSNVTTVAGISADVSTVAGDTTNIATVVANLNGSNTIGTVGGSIANVNAVGSNISDVTTVADNLTSINSFADTYRIGSSDPTTDLNSGDLFYNTTSGVLKVYNSNTSGWEQGVTAGSGFLPLTGGTLSGNLVFSGSETVDGRDVSADGTKLDTIETNADVTDAANVEPLVDGHLNVSGATSGQYLGWNGTDYAWSTVDLSTKLSLTGGTMTGAINFASGQTFDGRDVSADGAKLDGIESGATADQTKSDIDALGIAASTANTLATARNIALSGDVSGSASFNGSSNITITATVADDSHNHVISNVDGLQSALDAKLSTSGGTLSGDLTVNGGDIILGGTGRIQGIDTVSSGTDAASKTYVDTAVASAGVSYATIVAFS</sequence>
<feature type="domain" description="Bacteriophage T7 tail fibre protein-like N-terminal" evidence="4">
    <location>
        <begin position="4"/>
        <end position="107"/>
    </location>
</feature>
<dbReference type="EMBL" id="OR420755">
    <property type="protein sequence ID" value="WMM95854.1"/>
    <property type="molecule type" value="Genomic_DNA"/>
</dbReference>
<organism evidence="5 6">
    <name type="scientific">Roseobacter phage CRP-113</name>
    <dbReference type="NCBI Taxonomy" id="3072841"/>
    <lineage>
        <taxon>Viruses</taxon>
        <taxon>Duplodnaviria</taxon>
        <taxon>Heunggongvirae</taxon>
        <taxon>Uroviricota</taxon>
        <taxon>Caudoviricetes</taxon>
        <taxon>Autographivirales</taxon>
        <taxon>Autographivirales incertae sedis</taxon>
        <taxon>Oceanidvirus</taxon>
        <taxon>Oceanidvirus CRP113</taxon>
    </lineage>
</organism>
<evidence type="ECO:0000256" key="2">
    <source>
        <dbReference type="ARBA" id="ARBA00022732"/>
    </source>
</evidence>
<keyword evidence="2" id="KW-1227">Viral tail protein</keyword>